<evidence type="ECO:0000259" key="1">
    <source>
        <dbReference type="PROSITE" id="PS50910"/>
    </source>
</evidence>
<dbReference type="Pfam" id="PF05168">
    <property type="entry name" value="HEPN"/>
    <property type="match status" value="1"/>
</dbReference>
<dbReference type="SUPFAM" id="SSF81593">
    <property type="entry name" value="Nucleotidyltransferase substrate binding subunit/domain"/>
    <property type="match status" value="1"/>
</dbReference>
<dbReference type="InterPro" id="IPR007842">
    <property type="entry name" value="HEPN_dom"/>
</dbReference>
<proteinExistence type="predicted"/>
<protein>
    <submittedName>
        <fullName evidence="2">HEPN domain-containing protein</fullName>
    </submittedName>
</protein>
<dbReference type="Proteomes" id="UP000441717">
    <property type="component" value="Unassembled WGS sequence"/>
</dbReference>
<organism evidence="2 3">
    <name type="scientific">Desulfofundulus thermobenzoicus</name>
    <dbReference type="NCBI Taxonomy" id="29376"/>
    <lineage>
        <taxon>Bacteria</taxon>
        <taxon>Bacillati</taxon>
        <taxon>Bacillota</taxon>
        <taxon>Clostridia</taxon>
        <taxon>Eubacteriales</taxon>
        <taxon>Peptococcaceae</taxon>
        <taxon>Desulfofundulus</taxon>
    </lineage>
</organism>
<dbReference type="SMART" id="SM00748">
    <property type="entry name" value="HEPN"/>
    <property type="match status" value="1"/>
</dbReference>
<dbReference type="EMBL" id="WHYR01000002">
    <property type="protein sequence ID" value="MQL50841.1"/>
    <property type="molecule type" value="Genomic_DNA"/>
</dbReference>
<dbReference type="Gene3D" id="1.20.120.330">
    <property type="entry name" value="Nucleotidyltransferases domain 2"/>
    <property type="match status" value="1"/>
</dbReference>
<feature type="domain" description="HEPN" evidence="1">
    <location>
        <begin position="17"/>
        <end position="126"/>
    </location>
</feature>
<dbReference type="AlphaFoldDB" id="A0A6N7ILL8"/>
<gene>
    <name evidence="2" type="ORF">GFC01_00815</name>
</gene>
<accession>A0A6N7ILL8</accession>
<evidence type="ECO:0000313" key="3">
    <source>
        <dbReference type="Proteomes" id="UP000441717"/>
    </source>
</evidence>
<sequence length="135" mass="15532">MPVGGLNAVDPQVKEWLEQSEYDLDTAKSLYRARRYLYTIFMCHLAIEKALKALIVQQTGKAPPKTHNLINLVKLGNAILTDEQIKFVSRLSLAGVVTRYPEELKRAIAEYLRHVTRDYLTHTKEVIKCLKHQIE</sequence>
<dbReference type="OrthoDB" id="9808176at2"/>
<name>A0A6N7ILL8_9FIRM</name>
<reference evidence="2 3" key="1">
    <citation type="submission" date="2019-10" db="EMBL/GenBank/DDBJ databases">
        <title>Comparative genomics of sulfur disproportionating microorganisms.</title>
        <authorList>
            <person name="Ward L.M."/>
            <person name="Bertran E."/>
            <person name="Johnston D."/>
        </authorList>
    </citation>
    <scope>NUCLEOTIDE SEQUENCE [LARGE SCALE GENOMIC DNA]</scope>
    <source>
        <strain evidence="2 3">DSM 14055</strain>
    </source>
</reference>
<evidence type="ECO:0000313" key="2">
    <source>
        <dbReference type="EMBL" id="MQL50841.1"/>
    </source>
</evidence>
<comment type="caution">
    <text evidence="2">The sequence shown here is derived from an EMBL/GenBank/DDBJ whole genome shotgun (WGS) entry which is preliminary data.</text>
</comment>
<dbReference type="PROSITE" id="PS50910">
    <property type="entry name" value="HEPN"/>
    <property type="match status" value="1"/>
</dbReference>
<keyword evidence="3" id="KW-1185">Reference proteome</keyword>